<evidence type="ECO:0000313" key="3">
    <source>
        <dbReference type="Ensembl" id="ENSDLAP00005077542.1"/>
    </source>
</evidence>
<feature type="compositionally biased region" description="Acidic residues" evidence="1">
    <location>
        <begin position="27"/>
        <end position="53"/>
    </location>
</feature>
<feature type="compositionally biased region" description="Low complexity" evidence="1">
    <location>
        <begin position="105"/>
        <end position="147"/>
    </location>
</feature>
<accession>A0A8P4GEW3</accession>
<sequence length="452" mass="44767">MLPPNLLILSMVVFLATTVSTAPVEEKEQEELEVEATEEVEGELSEEEEDDDDSKSQDKIDEAGVVGVQQTTTAAAAASGGSGILSNIQDLSASSSQSAGGGANDGTAGSSAGHAGDSSSVDSSAAGGPSSSAASQPAGSSGSPAAAVELSGVSQTQPAGSDGLDSESNGNGQKLLNGGGGGGGGGGADSQTGTIDPSSNDFLLGLMGHMALPTQLDATVISSGLTAAPSADQNSGSSLDSPADPAHHFDISIDQSGPDHTSLSSGPDQSQSSSVSGSSHSAALGADGADSPDAHGNGRQTLLMDSNAVTDRLVSFNDLQTQNLQIDLTDVMVMSSDGADSVTGLHIDLTASGLGLSHDVTESSPVVLHSQSVDAFTHTLRPGGYSFTDLVTVATDSTGTDTVSADPTRSPLDSSHPAVTAHTQTAGTVTEQYNPSGQGPEGAENVELEDTC</sequence>
<feature type="region of interest" description="Disordered" evidence="1">
    <location>
        <begin position="23"/>
        <end position="66"/>
    </location>
</feature>
<keyword evidence="4" id="KW-1185">Reference proteome</keyword>
<proteinExistence type="predicted"/>
<feature type="region of interest" description="Disordered" evidence="1">
    <location>
        <begin position="228"/>
        <end position="300"/>
    </location>
</feature>
<dbReference type="Ensembl" id="ENSDLAT00005082356.1">
    <property type="protein sequence ID" value="ENSDLAP00005077542.1"/>
    <property type="gene ID" value="ENSDLAG00005026860.1"/>
</dbReference>
<feature type="region of interest" description="Disordered" evidence="1">
    <location>
        <begin position="398"/>
        <end position="452"/>
    </location>
</feature>
<feature type="compositionally biased region" description="Polar residues" evidence="1">
    <location>
        <begin position="228"/>
        <end position="240"/>
    </location>
</feature>
<evidence type="ECO:0000256" key="1">
    <source>
        <dbReference type="SAM" id="MobiDB-lite"/>
    </source>
</evidence>
<feature type="compositionally biased region" description="Polar residues" evidence="1">
    <location>
        <begin position="421"/>
        <end position="437"/>
    </location>
</feature>
<dbReference type="Proteomes" id="UP000694389">
    <property type="component" value="Unassembled WGS sequence"/>
</dbReference>
<feature type="compositionally biased region" description="Low complexity" evidence="1">
    <location>
        <begin position="262"/>
        <end position="291"/>
    </location>
</feature>
<reference evidence="3" key="1">
    <citation type="submission" date="2025-08" db="UniProtKB">
        <authorList>
            <consortium name="Ensembl"/>
        </authorList>
    </citation>
    <scope>IDENTIFICATION</scope>
</reference>
<feature type="chain" id="PRO_5035766091" evidence="2">
    <location>
        <begin position="22"/>
        <end position="452"/>
    </location>
</feature>
<dbReference type="AlphaFoldDB" id="A0A8P4GEW3"/>
<keyword evidence="2" id="KW-0732">Signal</keyword>
<protein>
    <submittedName>
        <fullName evidence="3">Uncharacterized protein</fullName>
    </submittedName>
</protein>
<feature type="compositionally biased region" description="Gly residues" evidence="1">
    <location>
        <begin position="177"/>
        <end position="188"/>
    </location>
</feature>
<name>A0A8P4GEW3_DICLA</name>
<reference evidence="3" key="2">
    <citation type="submission" date="2025-09" db="UniProtKB">
        <authorList>
            <consortium name="Ensembl"/>
        </authorList>
    </citation>
    <scope>IDENTIFICATION</scope>
</reference>
<evidence type="ECO:0000313" key="4">
    <source>
        <dbReference type="Proteomes" id="UP000694389"/>
    </source>
</evidence>
<organism evidence="3 4">
    <name type="scientific">Dicentrarchus labrax</name>
    <name type="common">European seabass</name>
    <name type="synonym">Morone labrax</name>
    <dbReference type="NCBI Taxonomy" id="13489"/>
    <lineage>
        <taxon>Eukaryota</taxon>
        <taxon>Metazoa</taxon>
        <taxon>Chordata</taxon>
        <taxon>Craniata</taxon>
        <taxon>Vertebrata</taxon>
        <taxon>Euteleostomi</taxon>
        <taxon>Actinopterygii</taxon>
        <taxon>Neopterygii</taxon>
        <taxon>Teleostei</taxon>
        <taxon>Neoteleostei</taxon>
        <taxon>Acanthomorphata</taxon>
        <taxon>Eupercaria</taxon>
        <taxon>Moronidae</taxon>
        <taxon>Dicentrarchus</taxon>
    </lineage>
</organism>
<feature type="signal peptide" evidence="2">
    <location>
        <begin position="1"/>
        <end position="21"/>
    </location>
</feature>
<feature type="compositionally biased region" description="Polar residues" evidence="1">
    <location>
        <begin position="398"/>
        <end position="413"/>
    </location>
</feature>
<feature type="region of interest" description="Disordered" evidence="1">
    <location>
        <begin position="92"/>
        <end position="196"/>
    </location>
</feature>
<dbReference type="GeneTree" id="ENSGT01120000272094"/>
<evidence type="ECO:0000256" key="2">
    <source>
        <dbReference type="SAM" id="SignalP"/>
    </source>
</evidence>